<protein>
    <recommendedName>
        <fullName evidence="2">Orotate phosphoribosyltransferase</fullName>
    </recommendedName>
</protein>
<gene>
    <name evidence="1" type="ORF">AVDCRST_MAG87-368</name>
</gene>
<evidence type="ECO:0008006" key="2">
    <source>
        <dbReference type="Google" id="ProtNLM"/>
    </source>
</evidence>
<accession>A0A6J4UA66</accession>
<proteinExistence type="predicted"/>
<sequence length="197" mass="21583">MATTAGRLDSTIISYLKKDLLLREGHFAFRSGRHSKVLLDRDRLLADSQAASRMGYALAKAFFTAKIDTVAAPSIWGAGLAQWVAYFLEPRAKIVYATPLAEGGWRIAPNLHDLIRDRRVLLIDNLMISGETIQRFDAQVSELGGEVLGIGTLWAGAATVVRGHEVFGLFNDLYPAYESEDCPLCGASDVPAETVHY</sequence>
<dbReference type="SUPFAM" id="SSF53271">
    <property type="entry name" value="PRTase-like"/>
    <property type="match status" value="1"/>
</dbReference>
<dbReference type="CDD" id="cd06223">
    <property type="entry name" value="PRTases_typeI"/>
    <property type="match status" value="1"/>
</dbReference>
<dbReference type="InterPro" id="IPR000836">
    <property type="entry name" value="PRTase_dom"/>
</dbReference>
<evidence type="ECO:0000313" key="1">
    <source>
        <dbReference type="EMBL" id="CAA9544593.1"/>
    </source>
</evidence>
<dbReference type="Gene3D" id="3.40.50.2020">
    <property type="match status" value="1"/>
</dbReference>
<dbReference type="EMBL" id="CADCWJ010000093">
    <property type="protein sequence ID" value="CAA9544593.1"/>
    <property type="molecule type" value="Genomic_DNA"/>
</dbReference>
<organism evidence="1">
    <name type="scientific">uncultured Thermomicrobiales bacterium</name>
    <dbReference type="NCBI Taxonomy" id="1645740"/>
    <lineage>
        <taxon>Bacteria</taxon>
        <taxon>Pseudomonadati</taxon>
        <taxon>Thermomicrobiota</taxon>
        <taxon>Thermomicrobia</taxon>
        <taxon>Thermomicrobiales</taxon>
        <taxon>environmental samples</taxon>
    </lineage>
</organism>
<dbReference type="InterPro" id="IPR029057">
    <property type="entry name" value="PRTase-like"/>
</dbReference>
<dbReference type="AlphaFoldDB" id="A0A6J4UA66"/>
<reference evidence="1" key="1">
    <citation type="submission" date="2020-02" db="EMBL/GenBank/DDBJ databases">
        <authorList>
            <person name="Meier V. D."/>
        </authorList>
    </citation>
    <scope>NUCLEOTIDE SEQUENCE</scope>
    <source>
        <strain evidence="1">AVDCRST_MAG87</strain>
    </source>
</reference>
<name>A0A6J4UA66_9BACT</name>